<dbReference type="InterPro" id="IPR011251">
    <property type="entry name" value="Luciferase-like_dom"/>
</dbReference>
<keyword evidence="3" id="KW-1185">Reference proteome</keyword>
<protein>
    <submittedName>
        <fullName evidence="2">TIGR03619 family F420-dependent LLM class oxidoreductase</fullName>
        <ecNumber evidence="2">1.-.-.-</ecNumber>
    </submittedName>
</protein>
<dbReference type="SUPFAM" id="SSF51679">
    <property type="entry name" value="Bacterial luciferase-like"/>
    <property type="match status" value="1"/>
</dbReference>
<dbReference type="PANTHER" id="PTHR30011:SF32">
    <property type="entry name" value="CONSERVED PROTEIN"/>
    <property type="match status" value="1"/>
</dbReference>
<dbReference type="InterPro" id="IPR036661">
    <property type="entry name" value="Luciferase-like_sf"/>
</dbReference>
<accession>A0A4R5LS02</accession>
<sequence length="289" mass="31958">MRFSLHTGLGGTEDYTELARAAEAAGFHSLAIPDSIFYPEITESDYPYMNTDAVRQVLDGMPVLDPFIAMASMAAATEKLRFYPAVMKVPVRQPLVLAKALSSLAVVSGNRVSLGAGLSPWKEDFTFNGVDFDQRGKIFDECLEIIRTAMSGEYFEYQSDHFAIGRCKLSPAPTAPVPILIGGHSRPALRRAARLGDGWVSANSDFETLKGILGTLAEFRQEYGTDERTRFEVHAFDVTARSMDDYHRLEALGVTDICVNPWNPYDPGITLEKKLEGIEGFAEKIISQY</sequence>
<dbReference type="EC" id="1.-.-.-" evidence="2"/>
<dbReference type="RefSeq" id="WP_133211873.1">
    <property type="nucleotide sequence ID" value="NZ_SMSE01000002.1"/>
</dbReference>
<dbReference type="InterPro" id="IPR051260">
    <property type="entry name" value="Diverse_substr_monoxygenases"/>
</dbReference>
<feature type="domain" description="Luciferase-like" evidence="1">
    <location>
        <begin position="12"/>
        <end position="243"/>
    </location>
</feature>
<dbReference type="PANTHER" id="PTHR30011">
    <property type="entry name" value="ALKANESULFONATE MONOOXYGENASE-RELATED"/>
    <property type="match status" value="1"/>
</dbReference>
<gene>
    <name evidence="2" type="ORF">E2F43_09125</name>
</gene>
<dbReference type="GO" id="GO:0016705">
    <property type="term" value="F:oxidoreductase activity, acting on paired donors, with incorporation or reduction of molecular oxygen"/>
    <property type="evidence" value="ECO:0007669"/>
    <property type="project" value="InterPro"/>
</dbReference>
<dbReference type="EMBL" id="SMSE01000002">
    <property type="protein sequence ID" value="TDG13673.1"/>
    <property type="molecule type" value="Genomic_DNA"/>
</dbReference>
<dbReference type="AlphaFoldDB" id="A0A4R5LS02"/>
<keyword evidence="2" id="KW-0560">Oxidoreductase</keyword>
<dbReference type="Gene3D" id="3.20.20.30">
    <property type="entry name" value="Luciferase-like domain"/>
    <property type="match status" value="1"/>
</dbReference>
<dbReference type="Pfam" id="PF00296">
    <property type="entry name" value="Bac_luciferase"/>
    <property type="match status" value="1"/>
</dbReference>
<evidence type="ECO:0000313" key="2">
    <source>
        <dbReference type="EMBL" id="TDG13673.1"/>
    </source>
</evidence>
<reference evidence="2 3" key="1">
    <citation type="submission" date="2019-03" db="EMBL/GenBank/DDBJ databases">
        <title>Seongchinamella monodicae gen. nov., sp. nov., a novel member of the Gammaproteobacteria isolated from a tidal mudflat of beach.</title>
        <authorList>
            <person name="Yang H.G."/>
            <person name="Kang J.W."/>
            <person name="Lee S.D."/>
        </authorList>
    </citation>
    <scope>NUCLEOTIDE SEQUENCE [LARGE SCALE GENOMIC DNA]</scope>
    <source>
        <strain evidence="2 3">GH4-78</strain>
    </source>
</reference>
<proteinExistence type="predicted"/>
<dbReference type="NCBIfam" id="TIGR03619">
    <property type="entry name" value="F420_Rv2161c"/>
    <property type="match status" value="1"/>
</dbReference>
<dbReference type="CDD" id="cd01097">
    <property type="entry name" value="Tetrahydromethanopterin_reductase"/>
    <property type="match status" value="1"/>
</dbReference>
<name>A0A4R5LS02_9GAMM</name>
<dbReference type="OrthoDB" id="7239898at2"/>
<dbReference type="Proteomes" id="UP000295554">
    <property type="component" value="Unassembled WGS sequence"/>
</dbReference>
<evidence type="ECO:0000259" key="1">
    <source>
        <dbReference type="Pfam" id="PF00296"/>
    </source>
</evidence>
<comment type="caution">
    <text evidence="2">The sequence shown here is derived from an EMBL/GenBank/DDBJ whole genome shotgun (WGS) entry which is preliminary data.</text>
</comment>
<organism evidence="2 3">
    <name type="scientific">Seongchinamella unica</name>
    <dbReference type="NCBI Taxonomy" id="2547392"/>
    <lineage>
        <taxon>Bacteria</taxon>
        <taxon>Pseudomonadati</taxon>
        <taxon>Pseudomonadota</taxon>
        <taxon>Gammaproteobacteria</taxon>
        <taxon>Cellvibrionales</taxon>
        <taxon>Halieaceae</taxon>
        <taxon>Seongchinamella</taxon>
    </lineage>
</organism>
<evidence type="ECO:0000313" key="3">
    <source>
        <dbReference type="Proteomes" id="UP000295554"/>
    </source>
</evidence>
<dbReference type="InterPro" id="IPR019921">
    <property type="entry name" value="Lucif-like_OxRdtase_Rv2161c"/>
</dbReference>